<evidence type="ECO:0000256" key="2">
    <source>
        <dbReference type="ARBA" id="ARBA00009967"/>
    </source>
</evidence>
<evidence type="ECO:0000256" key="5">
    <source>
        <dbReference type="ARBA" id="ARBA00022827"/>
    </source>
</evidence>
<dbReference type="GeneID" id="37202738"/>
<sequence>MNLLPKSLFTHCLMYTHLIYYVYLACLIPGGNAALQKPLSSLQEIAPKKVAIIGAGAAGASTAYSLRQYADAQHIPINITVFERSSYIGGRSTTVNVFDNPIYPIELGASIFVSVNYNLVNASRDLGLIARSADYARPKETDDTIGIWDGEQMVFVFTDSSSWWNLAKLLWRYGMAPVNAYRLMKSTVNKFLQLYDGPMFPFQSLTLATQAVGLLDTTALPGLDYLRRNGISDFFSREIIQASTRVNYGQNLGLIHGLETMVCLATDGAMAIEGGNWQIFDGMLKASGADVRINHTVTSLNWAADDDDAHKTPPHPTTLTFKPNNPSAEQVEDYDEIVIAAPYHFTELTTTRPLETTPDKIPFVTLHVTLFSSPHRLSPEHFNLPGPTTPETILTTLPLDLDATVGKAEKGVGPANFWSISTLRTVTPPSPLEEADGEQQQEQQQHYVYKIFSPERPTAAFIRSILGLADQKDKTTRSPPSGHGTSNSSIEDLPREDVSWFHEKVWRPYPFVYPRVTFEEVELAPHVWYTGAIESFISTMETSALMGKNVAALMVKGWEEEREKAEAVSMVGSMGFRQFEDDGRVEL</sequence>
<dbReference type="PANTHER" id="PTHR15944:SF0">
    <property type="entry name" value="PRENYLCYSTEINE LYASE DOMAIN-CONTAINING PROTEIN"/>
    <property type="match status" value="1"/>
</dbReference>
<comment type="cofactor">
    <cofactor evidence="1">
        <name>FAD</name>
        <dbReference type="ChEBI" id="CHEBI:57692"/>
    </cofactor>
</comment>
<keyword evidence="9" id="KW-0472">Membrane</keyword>
<keyword evidence="7" id="KW-0325">Glycoprotein</keyword>
<feature type="domain" description="Prenylcysteine lyase" evidence="10">
    <location>
        <begin position="159"/>
        <end position="565"/>
    </location>
</feature>
<keyword evidence="5" id="KW-0274">FAD</keyword>
<comment type="similarity">
    <text evidence="2">Belongs to the prenylcysteine oxidase family.</text>
</comment>
<evidence type="ECO:0000256" key="7">
    <source>
        <dbReference type="ARBA" id="ARBA00023180"/>
    </source>
</evidence>
<evidence type="ECO:0000256" key="9">
    <source>
        <dbReference type="SAM" id="Phobius"/>
    </source>
</evidence>
<dbReference type="PANTHER" id="PTHR15944">
    <property type="entry name" value="FARNESYLCYSTEINE LYASE"/>
    <property type="match status" value="1"/>
</dbReference>
<evidence type="ECO:0000256" key="3">
    <source>
        <dbReference type="ARBA" id="ARBA00022630"/>
    </source>
</evidence>
<dbReference type="GO" id="GO:0030327">
    <property type="term" value="P:prenylated protein catabolic process"/>
    <property type="evidence" value="ECO:0007669"/>
    <property type="project" value="TreeGrafter"/>
</dbReference>
<name>A0A395HTM2_ASPHC</name>
<dbReference type="GO" id="GO:0001735">
    <property type="term" value="F:prenylcysteine oxidase activity"/>
    <property type="evidence" value="ECO:0007669"/>
    <property type="project" value="InterPro"/>
</dbReference>
<feature type="transmembrane region" description="Helical" evidence="9">
    <location>
        <begin position="12"/>
        <end position="35"/>
    </location>
</feature>
<dbReference type="GO" id="GO:0016829">
    <property type="term" value="F:lyase activity"/>
    <property type="evidence" value="ECO:0007669"/>
    <property type="project" value="UniProtKB-KW"/>
</dbReference>
<dbReference type="Proteomes" id="UP000248961">
    <property type="component" value="Unassembled WGS sequence"/>
</dbReference>
<dbReference type="SUPFAM" id="SSF51905">
    <property type="entry name" value="FAD/NAD(P)-binding domain"/>
    <property type="match status" value="1"/>
</dbReference>
<protein>
    <submittedName>
        <fullName evidence="11">Prenylcysteine lyase</fullName>
    </submittedName>
</protein>
<dbReference type="InterPro" id="IPR010795">
    <property type="entry name" value="Prenylcys_lyase"/>
</dbReference>
<dbReference type="InterPro" id="IPR017046">
    <property type="entry name" value="Prenylcysteine_Oxase1"/>
</dbReference>
<evidence type="ECO:0000259" key="10">
    <source>
        <dbReference type="Pfam" id="PF07156"/>
    </source>
</evidence>
<dbReference type="STRING" id="1450537.A0A395HTM2"/>
<dbReference type="VEuPathDB" id="FungiDB:BO97DRAFT_444336"/>
<gene>
    <name evidence="11" type="ORF">BO97DRAFT_444336</name>
</gene>
<dbReference type="GO" id="GO:0030328">
    <property type="term" value="P:prenylcysteine catabolic process"/>
    <property type="evidence" value="ECO:0007669"/>
    <property type="project" value="InterPro"/>
</dbReference>
<keyword evidence="6" id="KW-0560">Oxidoreductase</keyword>
<dbReference type="Gene3D" id="3.50.50.60">
    <property type="entry name" value="FAD/NAD(P)-binding domain"/>
    <property type="match status" value="1"/>
</dbReference>
<keyword evidence="9" id="KW-1133">Transmembrane helix</keyword>
<feature type="region of interest" description="Disordered" evidence="8">
    <location>
        <begin position="472"/>
        <end position="491"/>
    </location>
</feature>
<keyword evidence="11" id="KW-0456">Lyase</keyword>
<dbReference type="InterPro" id="IPR036188">
    <property type="entry name" value="FAD/NAD-bd_sf"/>
</dbReference>
<evidence type="ECO:0000256" key="8">
    <source>
        <dbReference type="SAM" id="MobiDB-lite"/>
    </source>
</evidence>
<dbReference type="AlphaFoldDB" id="A0A395HTM2"/>
<evidence type="ECO:0000256" key="1">
    <source>
        <dbReference type="ARBA" id="ARBA00001974"/>
    </source>
</evidence>
<proteinExistence type="inferred from homology"/>
<reference evidence="11 12" key="1">
    <citation type="submission" date="2018-02" db="EMBL/GenBank/DDBJ databases">
        <title>The genomes of Aspergillus section Nigri reveals drivers in fungal speciation.</title>
        <authorList>
            <consortium name="DOE Joint Genome Institute"/>
            <person name="Vesth T.C."/>
            <person name="Nybo J."/>
            <person name="Theobald S."/>
            <person name="Brandl J."/>
            <person name="Frisvad J.C."/>
            <person name="Nielsen K.F."/>
            <person name="Lyhne E.K."/>
            <person name="Kogle M.E."/>
            <person name="Kuo A."/>
            <person name="Riley R."/>
            <person name="Clum A."/>
            <person name="Nolan M."/>
            <person name="Lipzen A."/>
            <person name="Salamov A."/>
            <person name="Henrissat B."/>
            <person name="Wiebenga A."/>
            <person name="De vries R.P."/>
            <person name="Grigoriev I.V."/>
            <person name="Mortensen U.H."/>
            <person name="Andersen M.R."/>
            <person name="Baker S.E."/>
        </authorList>
    </citation>
    <scope>NUCLEOTIDE SEQUENCE [LARGE SCALE GENOMIC DNA]</scope>
    <source>
        <strain evidence="11 12">CBS 101889</strain>
    </source>
</reference>
<keyword evidence="4" id="KW-0732">Signal</keyword>
<evidence type="ECO:0000313" key="11">
    <source>
        <dbReference type="EMBL" id="RAL10849.1"/>
    </source>
</evidence>
<evidence type="ECO:0000256" key="4">
    <source>
        <dbReference type="ARBA" id="ARBA00022729"/>
    </source>
</evidence>
<dbReference type="PIRSF" id="PIRSF036292">
    <property type="entry name" value="Prenylcysteine_oxidase"/>
    <property type="match status" value="1"/>
</dbReference>
<dbReference type="Pfam" id="PF13450">
    <property type="entry name" value="NAD_binding_8"/>
    <property type="match status" value="1"/>
</dbReference>
<keyword evidence="12" id="KW-1185">Reference proteome</keyword>
<dbReference type="OrthoDB" id="437369at2759"/>
<keyword evidence="3" id="KW-0285">Flavoprotein</keyword>
<organism evidence="11 12">
    <name type="scientific">Aspergillus homomorphus (strain CBS 101889)</name>
    <dbReference type="NCBI Taxonomy" id="1450537"/>
    <lineage>
        <taxon>Eukaryota</taxon>
        <taxon>Fungi</taxon>
        <taxon>Dikarya</taxon>
        <taxon>Ascomycota</taxon>
        <taxon>Pezizomycotina</taxon>
        <taxon>Eurotiomycetes</taxon>
        <taxon>Eurotiomycetidae</taxon>
        <taxon>Eurotiales</taxon>
        <taxon>Aspergillaceae</taxon>
        <taxon>Aspergillus</taxon>
        <taxon>Aspergillus subgen. Circumdati</taxon>
    </lineage>
</organism>
<evidence type="ECO:0000313" key="12">
    <source>
        <dbReference type="Proteomes" id="UP000248961"/>
    </source>
</evidence>
<feature type="compositionally biased region" description="Polar residues" evidence="8">
    <location>
        <begin position="477"/>
        <end position="490"/>
    </location>
</feature>
<accession>A0A395HTM2</accession>
<keyword evidence="9" id="KW-0812">Transmembrane</keyword>
<dbReference type="EMBL" id="KZ824292">
    <property type="protein sequence ID" value="RAL10849.1"/>
    <property type="molecule type" value="Genomic_DNA"/>
</dbReference>
<evidence type="ECO:0000256" key="6">
    <source>
        <dbReference type="ARBA" id="ARBA00023002"/>
    </source>
</evidence>
<dbReference type="RefSeq" id="XP_025550003.1">
    <property type="nucleotide sequence ID" value="XM_025698449.1"/>
</dbReference>
<dbReference type="Pfam" id="PF07156">
    <property type="entry name" value="Prenylcys_lyase"/>
    <property type="match status" value="1"/>
</dbReference>